<evidence type="ECO:0000313" key="3">
    <source>
        <dbReference type="Proteomes" id="UP001175211"/>
    </source>
</evidence>
<evidence type="ECO:0000256" key="1">
    <source>
        <dbReference type="SAM" id="MobiDB-lite"/>
    </source>
</evidence>
<organism evidence="2 3">
    <name type="scientific">Armillaria tabescens</name>
    <name type="common">Ringless honey mushroom</name>
    <name type="synonym">Agaricus tabescens</name>
    <dbReference type="NCBI Taxonomy" id="1929756"/>
    <lineage>
        <taxon>Eukaryota</taxon>
        <taxon>Fungi</taxon>
        <taxon>Dikarya</taxon>
        <taxon>Basidiomycota</taxon>
        <taxon>Agaricomycotina</taxon>
        <taxon>Agaricomycetes</taxon>
        <taxon>Agaricomycetidae</taxon>
        <taxon>Agaricales</taxon>
        <taxon>Marasmiineae</taxon>
        <taxon>Physalacriaceae</taxon>
        <taxon>Desarmillaria</taxon>
    </lineage>
</organism>
<dbReference type="AlphaFoldDB" id="A0AA39NC98"/>
<accession>A0AA39NC98</accession>
<dbReference type="Proteomes" id="UP001175211">
    <property type="component" value="Unassembled WGS sequence"/>
</dbReference>
<gene>
    <name evidence="2" type="ORF">EV420DRAFT_1149552</name>
</gene>
<evidence type="ECO:0008006" key="4">
    <source>
        <dbReference type="Google" id="ProtNLM"/>
    </source>
</evidence>
<dbReference type="RefSeq" id="XP_060334472.1">
    <property type="nucleotide sequence ID" value="XM_060466083.1"/>
</dbReference>
<comment type="caution">
    <text evidence="2">The sequence shown here is derived from an EMBL/GenBank/DDBJ whole genome shotgun (WGS) entry which is preliminary data.</text>
</comment>
<proteinExistence type="predicted"/>
<sequence length="402" mass="43776">MCSTPLYALSPTSSEVTLYDDSTSSSLPQWIYTTKHMRIDLGTRMWGSHVPCYGLNGNIEGSIRFSGNPSTVSKVTVALQVQVTTSEQRSFTLLSRTVPVYTPFSASSTQWNDDCAFSLPIPSEIYSNGGISVMPPSFSYHSYDATCEVSYFVKVCMVRKRNGFNTHESRLIPIMYLPKSEPCQVQSAESKTEMMSLKPMTPQWSGSKKGRQRAGTLGDFDDAVHVSISSTNLASGAGIPFSVKIDTAKHPVLNQVSDKNIHVALVNRVSLWSSSGSSKPVSSEYQISSGSVLRKDGSQSSLVFQGSIQAGCAGEENSWRLNGVVSVEYILRISVIAPRNLLGQLPTFHHDSVITLASDEYGTSWREMKESCGVPAPALGLWSNSCSESSEEAIAFAYVFVC</sequence>
<evidence type="ECO:0000313" key="2">
    <source>
        <dbReference type="EMBL" id="KAK0463006.1"/>
    </source>
</evidence>
<reference evidence="2" key="1">
    <citation type="submission" date="2023-06" db="EMBL/GenBank/DDBJ databases">
        <authorList>
            <consortium name="Lawrence Berkeley National Laboratory"/>
            <person name="Ahrendt S."/>
            <person name="Sahu N."/>
            <person name="Indic B."/>
            <person name="Wong-Bajracharya J."/>
            <person name="Merenyi Z."/>
            <person name="Ke H.-M."/>
            <person name="Monk M."/>
            <person name="Kocsube S."/>
            <person name="Drula E."/>
            <person name="Lipzen A."/>
            <person name="Balint B."/>
            <person name="Henrissat B."/>
            <person name="Andreopoulos B."/>
            <person name="Martin F.M."/>
            <person name="Harder C.B."/>
            <person name="Rigling D."/>
            <person name="Ford K.L."/>
            <person name="Foster G.D."/>
            <person name="Pangilinan J."/>
            <person name="Papanicolaou A."/>
            <person name="Barry K."/>
            <person name="LaButti K."/>
            <person name="Viragh M."/>
            <person name="Koriabine M."/>
            <person name="Yan M."/>
            <person name="Riley R."/>
            <person name="Champramary S."/>
            <person name="Plett K.L."/>
            <person name="Tsai I.J."/>
            <person name="Slot J."/>
            <person name="Sipos G."/>
            <person name="Plett J."/>
            <person name="Nagy L.G."/>
            <person name="Grigoriev I.V."/>
        </authorList>
    </citation>
    <scope>NUCLEOTIDE SEQUENCE</scope>
    <source>
        <strain evidence="2">CCBAS 213</strain>
    </source>
</reference>
<dbReference type="EMBL" id="JAUEPS010000008">
    <property type="protein sequence ID" value="KAK0463006.1"/>
    <property type="molecule type" value="Genomic_DNA"/>
</dbReference>
<keyword evidence="3" id="KW-1185">Reference proteome</keyword>
<feature type="region of interest" description="Disordered" evidence="1">
    <location>
        <begin position="191"/>
        <end position="212"/>
    </location>
</feature>
<protein>
    <recommendedName>
        <fullName evidence="4">Arrestin-like N-terminal domain-containing protein</fullName>
    </recommendedName>
</protein>
<name>A0AA39NC98_ARMTA</name>
<dbReference type="GeneID" id="85349631"/>